<evidence type="ECO:0000313" key="19">
    <source>
        <dbReference type="Proteomes" id="UP000476176"/>
    </source>
</evidence>
<evidence type="ECO:0000313" key="16">
    <source>
        <dbReference type="Proteomes" id="UP000440732"/>
    </source>
</evidence>
<evidence type="ECO:0000313" key="2">
    <source>
        <dbReference type="EMBL" id="KAE8928616.1"/>
    </source>
</evidence>
<organism evidence="10 14">
    <name type="scientific">Phytophthora fragariae</name>
    <dbReference type="NCBI Taxonomy" id="53985"/>
    <lineage>
        <taxon>Eukaryota</taxon>
        <taxon>Sar</taxon>
        <taxon>Stramenopiles</taxon>
        <taxon>Oomycota</taxon>
        <taxon>Peronosporomycetes</taxon>
        <taxon>Peronosporales</taxon>
        <taxon>Peronosporaceae</taxon>
        <taxon>Phytophthora</taxon>
    </lineage>
</organism>
<evidence type="ECO:0000313" key="9">
    <source>
        <dbReference type="EMBL" id="KAE9201319.1"/>
    </source>
</evidence>
<evidence type="ECO:0000313" key="6">
    <source>
        <dbReference type="EMBL" id="KAE9116340.1"/>
    </source>
</evidence>
<dbReference type="Proteomes" id="UP000441208">
    <property type="component" value="Unassembled WGS sequence"/>
</dbReference>
<evidence type="ECO:0000313" key="21">
    <source>
        <dbReference type="Proteomes" id="UP000488956"/>
    </source>
</evidence>
<evidence type="ECO:0000313" key="10">
    <source>
        <dbReference type="EMBL" id="KAE9291007.1"/>
    </source>
</evidence>
<name>A0A6A4CH03_9STRA</name>
<evidence type="ECO:0000313" key="20">
    <source>
        <dbReference type="Proteomes" id="UP000486351"/>
    </source>
</evidence>
<dbReference type="Proteomes" id="UP000433483">
    <property type="component" value="Unassembled WGS sequence"/>
</dbReference>
<evidence type="ECO:0000313" key="4">
    <source>
        <dbReference type="EMBL" id="KAE9088294.1"/>
    </source>
</evidence>
<proteinExistence type="predicted"/>
<accession>A0A6A4CH03</accession>
<dbReference type="EMBL" id="QXFW01001586">
    <property type="protein sequence ID" value="KAE8988614.1"/>
    <property type="molecule type" value="Genomic_DNA"/>
</dbReference>
<evidence type="ECO:0000313" key="14">
    <source>
        <dbReference type="Proteomes" id="UP000437068"/>
    </source>
</evidence>
<dbReference type="Proteomes" id="UP000440367">
    <property type="component" value="Unassembled WGS sequence"/>
</dbReference>
<dbReference type="AlphaFoldDB" id="A0A6A4CH03"/>
<dbReference type="Proteomes" id="UP000429523">
    <property type="component" value="Unassembled WGS sequence"/>
</dbReference>
<dbReference type="EMBL" id="QXGE01001561">
    <property type="protein sequence ID" value="KAE9291007.1"/>
    <property type="molecule type" value="Genomic_DNA"/>
</dbReference>
<evidence type="ECO:0000313" key="5">
    <source>
        <dbReference type="EMBL" id="KAE9088675.1"/>
    </source>
</evidence>
<evidence type="ECO:0000313" key="7">
    <source>
        <dbReference type="EMBL" id="KAE9187827.1"/>
    </source>
</evidence>
<dbReference type="Proteomes" id="UP000437068">
    <property type="component" value="Unassembled WGS sequence"/>
</dbReference>
<dbReference type="EMBL" id="QXFX01001536">
    <property type="protein sequence ID" value="KAE9088675.1"/>
    <property type="molecule type" value="Genomic_DNA"/>
</dbReference>
<evidence type="ECO:0000313" key="17">
    <source>
        <dbReference type="Proteomes" id="UP000441208"/>
    </source>
</evidence>
<feature type="compositionally biased region" description="Acidic residues" evidence="1">
    <location>
        <begin position="13"/>
        <end position="24"/>
    </location>
</feature>
<feature type="region of interest" description="Disordered" evidence="1">
    <location>
        <begin position="1"/>
        <end position="28"/>
    </location>
</feature>
<evidence type="ECO:0000313" key="18">
    <source>
        <dbReference type="Proteomes" id="UP000460718"/>
    </source>
</evidence>
<dbReference type="EMBL" id="QXGD01001669">
    <property type="protein sequence ID" value="KAE9201319.1"/>
    <property type="molecule type" value="Genomic_DNA"/>
</dbReference>
<evidence type="ECO:0000313" key="15">
    <source>
        <dbReference type="Proteomes" id="UP000440367"/>
    </source>
</evidence>
<dbReference type="Proteomes" id="UP000486351">
    <property type="component" value="Unassembled WGS sequence"/>
</dbReference>
<dbReference type="EMBL" id="QXGA01001539">
    <property type="protein sequence ID" value="KAE9116340.1"/>
    <property type="molecule type" value="Genomic_DNA"/>
</dbReference>
<evidence type="ECO:0000256" key="1">
    <source>
        <dbReference type="SAM" id="MobiDB-lite"/>
    </source>
</evidence>
<evidence type="ECO:0000313" key="8">
    <source>
        <dbReference type="EMBL" id="KAE9200607.1"/>
    </source>
</evidence>
<dbReference type="EMBL" id="QXFY01001591">
    <property type="protein sequence ID" value="KAE9313977.1"/>
    <property type="molecule type" value="Genomic_DNA"/>
</dbReference>
<sequence>MDDVPDGVGNGEEGTEEGPLEESDLPASGFTERLTVGRGDTILTGVNLPLLEVCGRRTVGRSVEYLVLAANYETFGVPRVEMMPEYEALITTYEQVQRKKLRLPELRRSSRLADANEEVEDDDLLMA</sequence>
<evidence type="ECO:0000313" key="12">
    <source>
        <dbReference type="Proteomes" id="UP000429523"/>
    </source>
</evidence>
<dbReference type="EMBL" id="QXGF01001651">
    <property type="protein sequence ID" value="KAE8928616.1"/>
    <property type="molecule type" value="Genomic_DNA"/>
</dbReference>
<dbReference type="Proteomes" id="UP000476176">
    <property type="component" value="Unassembled WGS sequence"/>
</dbReference>
<dbReference type="EMBL" id="QXGB01001627">
    <property type="protein sequence ID" value="KAE9187827.1"/>
    <property type="molecule type" value="Genomic_DNA"/>
</dbReference>
<dbReference type="Proteomes" id="UP000488956">
    <property type="component" value="Unassembled WGS sequence"/>
</dbReference>
<dbReference type="Proteomes" id="UP000460718">
    <property type="component" value="Unassembled WGS sequence"/>
</dbReference>
<protein>
    <submittedName>
        <fullName evidence="10">Uncharacterized protein</fullName>
    </submittedName>
</protein>
<dbReference type="EMBL" id="QXGC01001553">
    <property type="protein sequence ID" value="KAE9200607.1"/>
    <property type="molecule type" value="Genomic_DNA"/>
</dbReference>
<evidence type="ECO:0000313" key="11">
    <source>
        <dbReference type="EMBL" id="KAE9313977.1"/>
    </source>
</evidence>
<evidence type="ECO:0000313" key="13">
    <source>
        <dbReference type="Proteomes" id="UP000433483"/>
    </source>
</evidence>
<keyword evidence="13" id="KW-1185">Reference proteome</keyword>
<evidence type="ECO:0000313" key="3">
    <source>
        <dbReference type="EMBL" id="KAE8988614.1"/>
    </source>
</evidence>
<reference evidence="12 13" key="1">
    <citation type="submission" date="2018-08" db="EMBL/GenBank/DDBJ databases">
        <title>Genomic investigation of the strawberry pathogen Phytophthora fragariae indicates pathogenicity is determined by transcriptional variation in three key races.</title>
        <authorList>
            <person name="Adams T.M."/>
            <person name="Armitage A.D."/>
            <person name="Sobczyk M.K."/>
            <person name="Bates H.J."/>
            <person name="Dunwell J.M."/>
            <person name="Nellist C.F."/>
            <person name="Harrison R.J."/>
        </authorList>
    </citation>
    <scope>NUCLEOTIDE SEQUENCE [LARGE SCALE GENOMIC DNA]</scope>
    <source>
        <strain evidence="10 14">A4</strain>
        <strain evidence="9 15">BC-1</strain>
        <strain evidence="8 19">BC-23</strain>
        <strain evidence="7 13">NOV-27</strain>
        <strain evidence="6 16">NOV-5</strain>
        <strain evidence="4 17">NOV-71</strain>
        <strain evidence="11 20">NOV-77</strain>
        <strain evidence="2 12">NOV-9</strain>
        <strain evidence="5 21">ONT-3</strain>
        <strain evidence="3 18">SCRP245</strain>
    </source>
</reference>
<gene>
    <name evidence="10" type="ORF">PF001_g19356</name>
    <name evidence="9" type="ORF">PF002_g21576</name>
    <name evidence="8" type="ORF">PF004_g18960</name>
    <name evidence="7" type="ORF">PF005_g20303</name>
    <name evidence="6" type="ORF">PF006_g19070</name>
    <name evidence="4" type="ORF">PF007_g20030</name>
    <name evidence="11" type="ORF">PF008_g19592</name>
    <name evidence="2" type="ORF">PF009_g21255</name>
    <name evidence="5" type="ORF">PF010_g19298</name>
    <name evidence="3" type="ORF">PF011_g19103</name>
</gene>
<dbReference type="EMBL" id="QXFZ01001569">
    <property type="protein sequence ID" value="KAE9088294.1"/>
    <property type="molecule type" value="Genomic_DNA"/>
</dbReference>
<dbReference type="Proteomes" id="UP000440732">
    <property type="component" value="Unassembled WGS sequence"/>
</dbReference>
<comment type="caution">
    <text evidence="10">The sequence shown here is derived from an EMBL/GenBank/DDBJ whole genome shotgun (WGS) entry which is preliminary data.</text>
</comment>